<keyword evidence="1" id="KW-0812">Transmembrane</keyword>
<evidence type="ECO:0000313" key="3">
    <source>
        <dbReference type="Proteomes" id="UP000702425"/>
    </source>
</evidence>
<accession>A0ABX2D7B0</accession>
<keyword evidence="3" id="KW-1185">Reference proteome</keyword>
<sequence>MNKLAQNPTKQLTEIRSQLYKFILSLPLFSATSIALFALTILSTSVKAESSCQPPQSDEYLLLIVTPTPEQQERAKRSFPGNTDNTVCRYINDTVTRVGGFRDSQIASDWVKYIEDVVGLQAYVVRSPATALPQNLPVYNPQPAPDSEPITNPSTGNLAFNPQPLGPGYAVLVDYFNQPELAAQVRQALGTQVGLASYGQRPFLFVAYTTDQNAATAAVKTLSDRGFWPMLVDSRRVTVIAPAVR</sequence>
<dbReference type="EMBL" id="SRRZ01000152">
    <property type="protein sequence ID" value="NQE37785.1"/>
    <property type="molecule type" value="Genomic_DNA"/>
</dbReference>
<dbReference type="Proteomes" id="UP000702425">
    <property type="component" value="Unassembled WGS sequence"/>
</dbReference>
<feature type="transmembrane region" description="Helical" evidence="1">
    <location>
        <begin position="20"/>
        <end position="42"/>
    </location>
</feature>
<evidence type="ECO:0000256" key="1">
    <source>
        <dbReference type="SAM" id="Phobius"/>
    </source>
</evidence>
<organism evidence="2 3">
    <name type="scientific">Microcoleus asticus IPMA8</name>
    <dbReference type="NCBI Taxonomy" id="2563858"/>
    <lineage>
        <taxon>Bacteria</taxon>
        <taxon>Bacillati</taxon>
        <taxon>Cyanobacteriota</taxon>
        <taxon>Cyanophyceae</taxon>
        <taxon>Oscillatoriophycideae</taxon>
        <taxon>Oscillatoriales</taxon>
        <taxon>Microcoleaceae</taxon>
        <taxon>Microcoleus</taxon>
        <taxon>Microcoleus asticus</taxon>
    </lineage>
</organism>
<evidence type="ECO:0000313" key="2">
    <source>
        <dbReference type="EMBL" id="NQE37785.1"/>
    </source>
</evidence>
<evidence type="ECO:0008006" key="4">
    <source>
        <dbReference type="Google" id="ProtNLM"/>
    </source>
</evidence>
<proteinExistence type="predicted"/>
<comment type="caution">
    <text evidence="2">The sequence shown here is derived from an EMBL/GenBank/DDBJ whole genome shotgun (WGS) entry which is preliminary data.</text>
</comment>
<keyword evidence="1" id="KW-0472">Membrane</keyword>
<reference evidence="2 3" key="1">
    <citation type="journal article" date="2020" name="Sci. Rep.">
        <title>A novel cyanobacterial geosmin producer, revising GeoA distribution and dispersion patterns in Bacteria.</title>
        <authorList>
            <person name="Churro C."/>
            <person name="Semedo-Aguiar A.P."/>
            <person name="Silva A.D."/>
            <person name="Pereira-Leal J.B."/>
            <person name="Leite R.B."/>
        </authorList>
    </citation>
    <scope>NUCLEOTIDE SEQUENCE [LARGE SCALE GENOMIC DNA]</scope>
    <source>
        <strain evidence="2 3">IPMA8</strain>
    </source>
</reference>
<protein>
    <recommendedName>
        <fullName evidence="4">SPOR domain-containing protein</fullName>
    </recommendedName>
</protein>
<keyword evidence="1" id="KW-1133">Transmembrane helix</keyword>
<name>A0ABX2D7B0_9CYAN</name>
<dbReference type="RefSeq" id="WP_172192100.1">
    <property type="nucleotide sequence ID" value="NZ_CAWPPK010000060.1"/>
</dbReference>
<gene>
    <name evidence="2" type="ORF">E5S67_05566</name>
</gene>